<organism evidence="3 4">
    <name type="scientific">Candidatus Frankia alpina</name>
    <dbReference type="NCBI Taxonomy" id="2699483"/>
    <lineage>
        <taxon>Bacteria</taxon>
        <taxon>Bacillati</taxon>
        <taxon>Actinomycetota</taxon>
        <taxon>Actinomycetes</taxon>
        <taxon>Frankiales</taxon>
        <taxon>Frankiaceae</taxon>
        <taxon>Frankia</taxon>
    </lineage>
</organism>
<feature type="non-terminal residue" evidence="3">
    <location>
        <position position="1"/>
    </location>
</feature>
<dbReference type="AlphaFoldDB" id="A0A4S5ES44"/>
<comment type="caution">
    <text evidence="3">The sequence shown here is derived from an EMBL/GenBank/DDBJ whole genome shotgun (WGS) entry which is preliminary data.</text>
</comment>
<gene>
    <name evidence="3" type="ORF">E7Y31_08770</name>
</gene>
<keyword evidence="3" id="KW-0808">Transferase</keyword>
<keyword evidence="3" id="KW-0723">Serine/threonine-protein kinase</keyword>
<dbReference type="Proteomes" id="UP000305282">
    <property type="component" value="Unassembled WGS sequence"/>
</dbReference>
<sequence>GPPHGATEMPATAMHSPSFGADTGYGAPPYRGEAGGYGDETAYGGRGYRAGERGDNRDPGEAWQGRAARRRSGPAARQAVPLPLPVLIILLILTVAVTAFVTNELFSSKGSESNSAATPPAVVYANTLGDEIVIGNAGSALSDAGGEYS</sequence>
<feature type="transmembrane region" description="Helical" evidence="2">
    <location>
        <begin position="79"/>
        <end position="101"/>
    </location>
</feature>
<evidence type="ECO:0000313" key="4">
    <source>
        <dbReference type="Proteomes" id="UP000305282"/>
    </source>
</evidence>
<dbReference type="EMBL" id="SSXH01000158">
    <property type="protein sequence ID" value="THJ74890.1"/>
    <property type="molecule type" value="Genomic_DNA"/>
</dbReference>
<feature type="region of interest" description="Disordered" evidence="1">
    <location>
        <begin position="1"/>
        <end position="77"/>
    </location>
</feature>
<keyword evidence="2" id="KW-1133">Transmembrane helix</keyword>
<accession>A0A4S5ES44</accession>
<keyword evidence="4" id="KW-1185">Reference proteome</keyword>
<evidence type="ECO:0000256" key="1">
    <source>
        <dbReference type="SAM" id="MobiDB-lite"/>
    </source>
</evidence>
<keyword evidence="2" id="KW-0812">Transmembrane</keyword>
<protein>
    <submittedName>
        <fullName evidence="3">Serine/threonine protein kinase</fullName>
    </submittedName>
</protein>
<reference evidence="3 4" key="1">
    <citation type="submission" date="2019-04" db="EMBL/GenBank/DDBJ databases">
        <title>Draft genome sequences for three unisolated Alnus-infective Frankia Sp+ strains, AgTrS, AiOr and AvVan, the first sequenced Frankia strains able to sporulate in-planta.</title>
        <authorList>
            <person name="Bethencourt L."/>
            <person name="Vautrin F."/>
            <person name="Taib N."/>
            <person name="Dubost A."/>
            <person name="Castro-Garcia L."/>
            <person name="Imbaud O."/>
            <person name="Abrouk D."/>
            <person name="Fournier P."/>
            <person name="Briolay J."/>
            <person name="Nguyen A."/>
            <person name="Normand P."/>
            <person name="Fernandez M.P."/>
            <person name="Brochier-Armanet C."/>
            <person name="Herrera-Belaroussi A."/>
        </authorList>
    </citation>
    <scope>NUCLEOTIDE SEQUENCE [LARGE SCALE GENOMIC DNA]</scope>
    <source>
        <strain evidence="3 4">AvVan</strain>
    </source>
</reference>
<keyword evidence="2" id="KW-0472">Membrane</keyword>
<feature type="compositionally biased region" description="Basic and acidic residues" evidence="1">
    <location>
        <begin position="49"/>
        <end position="60"/>
    </location>
</feature>
<dbReference type="GO" id="GO:0004674">
    <property type="term" value="F:protein serine/threonine kinase activity"/>
    <property type="evidence" value="ECO:0007669"/>
    <property type="project" value="UniProtKB-KW"/>
</dbReference>
<proteinExistence type="predicted"/>
<feature type="compositionally biased region" description="Gly residues" evidence="1">
    <location>
        <begin position="33"/>
        <end position="48"/>
    </location>
</feature>
<evidence type="ECO:0000313" key="3">
    <source>
        <dbReference type="EMBL" id="THJ74890.1"/>
    </source>
</evidence>
<evidence type="ECO:0000256" key="2">
    <source>
        <dbReference type="SAM" id="Phobius"/>
    </source>
</evidence>
<name>A0A4S5ES44_9ACTN</name>
<keyword evidence="3" id="KW-0418">Kinase</keyword>